<dbReference type="KEGG" id="fku:FGKAn22_03730"/>
<dbReference type="AlphaFoldDB" id="A0AAN1SXF7"/>
<keyword evidence="2" id="KW-1185">Reference proteome</keyword>
<dbReference type="EMBL" id="AP019536">
    <property type="protein sequence ID" value="BBI98680.1"/>
    <property type="molecule type" value="Genomic_DNA"/>
</dbReference>
<organism evidence="1 2">
    <name type="scientific">Ferrigenium kumadai</name>
    <dbReference type="NCBI Taxonomy" id="1682490"/>
    <lineage>
        <taxon>Bacteria</taxon>
        <taxon>Pseudomonadati</taxon>
        <taxon>Pseudomonadota</taxon>
        <taxon>Betaproteobacteria</taxon>
        <taxon>Nitrosomonadales</taxon>
        <taxon>Gallionellaceae</taxon>
        <taxon>Ferrigenium</taxon>
    </lineage>
</organism>
<gene>
    <name evidence="1" type="ORF">FGKAn22_03730</name>
</gene>
<dbReference type="Proteomes" id="UP001319121">
    <property type="component" value="Chromosome"/>
</dbReference>
<evidence type="ECO:0008006" key="3">
    <source>
        <dbReference type="Google" id="ProtNLM"/>
    </source>
</evidence>
<protein>
    <recommendedName>
        <fullName evidence="3">PD(D/E)XK endonuclease domain-containing protein</fullName>
    </recommendedName>
</protein>
<reference evidence="1 2" key="1">
    <citation type="submission" date="2019-03" db="EMBL/GenBank/DDBJ databases">
        <title>Complete genome sequence of Ferrigenium kumadai strain An22, a microaerophilic iron-oxidizing bacterium isolated from a paddy field soil.</title>
        <authorList>
            <person name="Watanabe T."/>
            <person name="Asakawa S."/>
        </authorList>
    </citation>
    <scope>NUCLEOTIDE SEQUENCE [LARGE SCALE GENOMIC DNA]</scope>
    <source>
        <strain evidence="1 2">An22</strain>
    </source>
</reference>
<name>A0AAN1SXF7_9PROT</name>
<evidence type="ECO:0000313" key="2">
    <source>
        <dbReference type="Proteomes" id="UP001319121"/>
    </source>
</evidence>
<sequence length="131" mass="15318">MDVYVPLVDDHAVDAIVRRKDGSIALVQIKARSKTVAFGDAALYAAITHENRADYWFVFYSERLETIWLMTSEEFLEESNQNKNGKNIGLRSVWFNGKRTDRKTGEKSEYVKERYLRYVVKDFTRLAMQKV</sequence>
<accession>A0AAN1SXF7</accession>
<proteinExistence type="predicted"/>
<evidence type="ECO:0000313" key="1">
    <source>
        <dbReference type="EMBL" id="BBI98680.1"/>
    </source>
</evidence>